<evidence type="ECO:0000313" key="1">
    <source>
        <dbReference type="EMBL" id="GAH27995.1"/>
    </source>
</evidence>
<feature type="non-terminal residue" evidence="1">
    <location>
        <position position="445"/>
    </location>
</feature>
<reference evidence="1" key="1">
    <citation type="journal article" date="2014" name="Front. Microbiol.">
        <title>High frequency of phylogenetically diverse reductive dehalogenase-homologous genes in deep subseafloor sedimentary metagenomes.</title>
        <authorList>
            <person name="Kawai M."/>
            <person name="Futagami T."/>
            <person name="Toyoda A."/>
            <person name="Takaki Y."/>
            <person name="Nishi S."/>
            <person name="Hori S."/>
            <person name="Arai W."/>
            <person name="Tsubouchi T."/>
            <person name="Morono Y."/>
            <person name="Uchiyama I."/>
            <person name="Ito T."/>
            <person name="Fujiyama A."/>
            <person name="Inagaki F."/>
            <person name="Takami H."/>
        </authorList>
    </citation>
    <scope>NUCLEOTIDE SEQUENCE</scope>
    <source>
        <strain evidence="1">Expedition CK06-06</strain>
    </source>
</reference>
<gene>
    <name evidence="1" type="ORF">S03H2_10040</name>
</gene>
<sequence>MRKISFLLFFILVFPQPIGHSIIEGMIPESNNITEPIHTISLENLEFGDIAQIIQIIPSPNQQEQSESSSPNPLHLLTPATYMSYSSLTGNSSLIQKGDTVQLTAGTEFELIGRFPVDRGDHHWYDLVTTLDDNQPSAGTFSDTQIAVAFTLPVSIDYMAFSYNISQVLASMSSSQLDFYLSESLTDFQTNYLMKSEISVHTFNFHKNNPSSSLMFIYRDHPLSTEVNSSLTAGNTYYAILSSTGGFSLQYSDDASGIDSNNVYLYNSGLWTEQTAVDIQFAVYQGSKIQTTAVDSSGESSLLYDSSSSVDRLHRIVSSYFDSSNIYDSSADFWDLNIIDSIIPEFLTLTCPPSAEYSDTIDLVAKVENIYHQPLENQDVSVYTSEDNATWLLVDSSLTNSNGFATVEYLVDESSGIVYFKAVSNLLTSYAETLREKETVVISVP</sequence>
<organism evidence="1">
    <name type="scientific">marine sediment metagenome</name>
    <dbReference type="NCBI Taxonomy" id="412755"/>
    <lineage>
        <taxon>unclassified sequences</taxon>
        <taxon>metagenomes</taxon>
        <taxon>ecological metagenomes</taxon>
    </lineage>
</organism>
<proteinExistence type="predicted"/>
<name>X1F627_9ZZZZ</name>
<dbReference type="EMBL" id="BARU01005189">
    <property type="protein sequence ID" value="GAH27995.1"/>
    <property type="molecule type" value="Genomic_DNA"/>
</dbReference>
<accession>X1F627</accession>
<dbReference type="SUPFAM" id="SSF49373">
    <property type="entry name" value="Invasin/intimin cell-adhesion fragments"/>
    <property type="match status" value="1"/>
</dbReference>
<protein>
    <submittedName>
        <fullName evidence="1">Uncharacterized protein</fullName>
    </submittedName>
</protein>
<comment type="caution">
    <text evidence="1">The sequence shown here is derived from an EMBL/GenBank/DDBJ whole genome shotgun (WGS) entry which is preliminary data.</text>
</comment>
<dbReference type="AlphaFoldDB" id="X1F627"/>
<dbReference type="InterPro" id="IPR008964">
    <property type="entry name" value="Invasin/intimin_cell_adhesion"/>
</dbReference>